<feature type="compositionally biased region" description="Polar residues" evidence="1">
    <location>
        <begin position="22"/>
        <end position="41"/>
    </location>
</feature>
<sequence length="113" mass="11846">MAEPQPSRIQEGDQAPAAIPGSNKSETAALNSLDNQSADLKTTNTASTAALGKAMKNLSIASEDKAEVKNVKVEMADVVLLAENLDVSRARATELLKANDADPVKAMRAWIAA</sequence>
<dbReference type="Proteomes" id="UP000030672">
    <property type="component" value="Unassembled WGS sequence"/>
</dbReference>
<dbReference type="InterPro" id="IPR044034">
    <property type="entry name" value="NAC-like_UBA"/>
</dbReference>
<feature type="domain" description="Nascent polypeptide-associated complex subunit alpha-like UBA" evidence="2">
    <location>
        <begin position="71"/>
        <end position="111"/>
    </location>
</feature>
<evidence type="ECO:0000256" key="1">
    <source>
        <dbReference type="SAM" id="MobiDB-lite"/>
    </source>
</evidence>
<evidence type="ECO:0000313" key="4">
    <source>
        <dbReference type="Proteomes" id="UP000030672"/>
    </source>
</evidence>
<dbReference type="EMBL" id="KL584844">
    <property type="protein sequence ID" value="KEQ60188.1"/>
    <property type="molecule type" value="Genomic_DNA"/>
</dbReference>
<accession>A0A074VI58</accession>
<feature type="region of interest" description="Disordered" evidence="1">
    <location>
        <begin position="1"/>
        <end position="41"/>
    </location>
</feature>
<organism evidence="3 4">
    <name type="scientific">Aureobasidium melanogenum (strain CBS 110374)</name>
    <name type="common">Aureobasidium pullulans var. melanogenum</name>
    <dbReference type="NCBI Taxonomy" id="1043003"/>
    <lineage>
        <taxon>Eukaryota</taxon>
        <taxon>Fungi</taxon>
        <taxon>Dikarya</taxon>
        <taxon>Ascomycota</taxon>
        <taxon>Pezizomycotina</taxon>
        <taxon>Dothideomycetes</taxon>
        <taxon>Dothideomycetidae</taxon>
        <taxon>Dothideales</taxon>
        <taxon>Saccotheciaceae</taxon>
        <taxon>Aureobasidium</taxon>
    </lineage>
</organism>
<dbReference type="STRING" id="1043003.A0A074VI58"/>
<keyword evidence="4" id="KW-1185">Reference proteome</keyword>
<dbReference type="RefSeq" id="XP_040877211.1">
    <property type="nucleotide sequence ID" value="XM_041028574.1"/>
</dbReference>
<dbReference type="HOGENOM" id="CLU_127753_1_0_1"/>
<dbReference type="CDD" id="cd14361">
    <property type="entry name" value="UBA_HYPK"/>
    <property type="match status" value="1"/>
</dbReference>
<gene>
    <name evidence="3" type="ORF">M437DRAFT_87023</name>
</gene>
<name>A0A074VI58_AURM1</name>
<dbReference type="Pfam" id="PF19026">
    <property type="entry name" value="UBA_HYPK"/>
    <property type="match status" value="1"/>
</dbReference>
<proteinExistence type="predicted"/>
<evidence type="ECO:0000259" key="2">
    <source>
        <dbReference type="Pfam" id="PF19026"/>
    </source>
</evidence>
<dbReference type="GeneID" id="63921947"/>
<protein>
    <recommendedName>
        <fullName evidence="2">Nascent polypeptide-associated complex subunit alpha-like UBA domain-containing protein</fullName>
    </recommendedName>
</protein>
<dbReference type="InterPro" id="IPR038922">
    <property type="entry name" value="HYPK_UBA"/>
</dbReference>
<dbReference type="AlphaFoldDB" id="A0A074VI58"/>
<reference evidence="3 4" key="1">
    <citation type="journal article" date="2014" name="BMC Genomics">
        <title>Genome sequencing of four Aureobasidium pullulans varieties: biotechnological potential, stress tolerance, and description of new species.</title>
        <authorList>
            <person name="Gostin Ar C."/>
            <person name="Ohm R.A."/>
            <person name="Kogej T."/>
            <person name="Sonjak S."/>
            <person name="Turk M."/>
            <person name="Zajc J."/>
            <person name="Zalar P."/>
            <person name="Grube M."/>
            <person name="Sun H."/>
            <person name="Han J."/>
            <person name="Sharma A."/>
            <person name="Chiniquy J."/>
            <person name="Ngan C.Y."/>
            <person name="Lipzen A."/>
            <person name="Barry K."/>
            <person name="Grigoriev I.V."/>
            <person name="Gunde-Cimerman N."/>
        </authorList>
    </citation>
    <scope>NUCLEOTIDE SEQUENCE [LARGE SCALE GENOMIC DNA]</scope>
    <source>
        <strain evidence="3 4">CBS 110374</strain>
    </source>
</reference>
<evidence type="ECO:0000313" key="3">
    <source>
        <dbReference type="EMBL" id="KEQ60188.1"/>
    </source>
</evidence>